<evidence type="ECO:0000313" key="4">
    <source>
        <dbReference type="Proteomes" id="UP001199750"/>
    </source>
</evidence>
<evidence type="ECO:0000313" key="3">
    <source>
        <dbReference type="EMBL" id="MCG4961594.1"/>
    </source>
</evidence>
<gene>
    <name evidence="3" type="ORF">L0P03_17355</name>
</gene>
<organism evidence="3 4">
    <name type="scientific">Odoribacter splanchnicus</name>
    <dbReference type="NCBI Taxonomy" id="28118"/>
    <lineage>
        <taxon>Bacteria</taxon>
        <taxon>Pseudomonadati</taxon>
        <taxon>Bacteroidota</taxon>
        <taxon>Bacteroidia</taxon>
        <taxon>Bacteroidales</taxon>
        <taxon>Odoribacteraceae</taxon>
        <taxon>Odoribacter</taxon>
    </lineage>
</organism>
<dbReference type="Proteomes" id="UP001199750">
    <property type="component" value="Unassembled WGS sequence"/>
</dbReference>
<keyword evidence="1" id="KW-0175">Coiled coil</keyword>
<dbReference type="EMBL" id="JAKNDN010000039">
    <property type="protein sequence ID" value="MCG4961594.1"/>
    <property type="molecule type" value="Genomic_DNA"/>
</dbReference>
<evidence type="ECO:0000256" key="1">
    <source>
        <dbReference type="SAM" id="Coils"/>
    </source>
</evidence>
<feature type="chain" id="PRO_5043520836" evidence="2">
    <location>
        <begin position="20"/>
        <end position="398"/>
    </location>
</feature>
<comment type="caution">
    <text evidence="3">The sequence shown here is derived from an EMBL/GenBank/DDBJ whole genome shotgun (WGS) entry which is preliminary data.</text>
</comment>
<feature type="signal peptide" evidence="2">
    <location>
        <begin position="1"/>
        <end position="19"/>
    </location>
</feature>
<feature type="coiled-coil region" evidence="1">
    <location>
        <begin position="157"/>
        <end position="237"/>
    </location>
</feature>
<sequence>MKKMLYVILLSLISCSMFAQKNKYEFRDLVFQCFEKIDDGKSDVEVKRWLKAHFKTEETPECYIVKGLPYGFNTNVYFHPTKIVFEQENVSSFEDLDAINRAIASAINAFKMFGYLDVVNYDYKIYDVRRKKTWRMTTDLNPYQGIAWLTIKGDVKIYKSKEQIAKEKKEAEEAKKKLEEQRKQEEAKQVKKQKEVEKILAIYQETDIKSKATDYLNTKYAKQIKECERKLEKLVLNYAGDVNILLCGDSTGINIVKLDEDIVNDELNNLQPSSTIFYTLNGENYYKCQDKIFFTKKIHVETKTFEHGYSGLKNRGGTFQYYGNILDMVKKACEQNFTKRGEYFFEYSIIGDEVIVKELILERKQRDEIRGKKTIGRKILTIGGSVVLLGVIAACSAL</sequence>
<protein>
    <submittedName>
        <fullName evidence="3">Uncharacterized protein</fullName>
    </submittedName>
</protein>
<keyword evidence="2" id="KW-0732">Signal</keyword>
<dbReference type="RefSeq" id="WP_217774268.1">
    <property type="nucleotide sequence ID" value="NZ_BAABYK010000001.1"/>
</dbReference>
<accession>A0AAW5CBH4</accession>
<dbReference type="AlphaFoldDB" id="A0AAW5CBH4"/>
<reference evidence="3" key="1">
    <citation type="submission" date="2022-01" db="EMBL/GenBank/DDBJ databases">
        <title>Collection of gut derived symbiotic bacterial strains cultured from healthy donors.</title>
        <authorList>
            <person name="Lin H."/>
            <person name="Kohout C."/>
            <person name="Waligurski E."/>
            <person name="Pamer E.G."/>
        </authorList>
    </citation>
    <scope>NUCLEOTIDE SEQUENCE</scope>
    <source>
        <strain evidence="3">DFI.1.149</strain>
    </source>
</reference>
<evidence type="ECO:0000256" key="2">
    <source>
        <dbReference type="SAM" id="SignalP"/>
    </source>
</evidence>
<proteinExistence type="predicted"/>
<dbReference type="PROSITE" id="PS51257">
    <property type="entry name" value="PROKAR_LIPOPROTEIN"/>
    <property type="match status" value="1"/>
</dbReference>
<name>A0AAW5CBH4_9BACT</name>